<feature type="region of interest" description="Disordered" evidence="3">
    <location>
        <begin position="263"/>
        <end position="336"/>
    </location>
</feature>
<feature type="compositionally biased region" description="Polar residues" evidence="3">
    <location>
        <begin position="305"/>
        <end position="331"/>
    </location>
</feature>
<dbReference type="PANTHER" id="PTHR45973:SF8">
    <property type="entry name" value="LEUCINE-RICH REPEAT-CONTAINING PROTEIN 49"/>
    <property type="match status" value="1"/>
</dbReference>
<evidence type="ECO:0000313" key="5">
    <source>
        <dbReference type="Proteomes" id="UP000663828"/>
    </source>
</evidence>
<proteinExistence type="predicted"/>
<dbReference type="AlphaFoldDB" id="A0A814VB46"/>
<dbReference type="Proteomes" id="UP000663828">
    <property type="component" value="Unassembled WGS sequence"/>
</dbReference>
<keyword evidence="5" id="KW-1185">Reference proteome</keyword>
<dbReference type="InterPro" id="IPR032675">
    <property type="entry name" value="LRR_dom_sf"/>
</dbReference>
<dbReference type="Pfam" id="PF14580">
    <property type="entry name" value="LRR_9"/>
    <property type="match status" value="1"/>
</dbReference>
<evidence type="ECO:0000313" key="4">
    <source>
        <dbReference type="EMBL" id="CAF1185686.1"/>
    </source>
</evidence>
<dbReference type="SUPFAM" id="SSF52058">
    <property type="entry name" value="L domain-like"/>
    <property type="match status" value="1"/>
</dbReference>
<name>A0A814VB46_ADIRI</name>
<dbReference type="PANTHER" id="PTHR45973">
    <property type="entry name" value="PROTEIN PHOSPHATASE 1 REGULATORY SUBUNIT SDS22-RELATED"/>
    <property type="match status" value="1"/>
</dbReference>
<keyword evidence="1" id="KW-0433">Leucine-rich repeat</keyword>
<evidence type="ECO:0000256" key="3">
    <source>
        <dbReference type="SAM" id="MobiDB-lite"/>
    </source>
</evidence>
<dbReference type="EMBL" id="CAJNOR010001698">
    <property type="protein sequence ID" value="CAF1185686.1"/>
    <property type="molecule type" value="Genomic_DNA"/>
</dbReference>
<accession>A0A814VB46</accession>
<dbReference type="Gene3D" id="3.80.10.10">
    <property type="entry name" value="Ribonuclease Inhibitor"/>
    <property type="match status" value="2"/>
</dbReference>
<feature type="compositionally biased region" description="Basic and acidic residues" evidence="3">
    <location>
        <begin position="292"/>
        <end position="304"/>
    </location>
</feature>
<protein>
    <submittedName>
        <fullName evidence="4">Uncharacterized protein</fullName>
    </submittedName>
</protein>
<organism evidence="4 5">
    <name type="scientific">Adineta ricciae</name>
    <name type="common">Rotifer</name>
    <dbReference type="NCBI Taxonomy" id="249248"/>
    <lineage>
        <taxon>Eukaryota</taxon>
        <taxon>Metazoa</taxon>
        <taxon>Spiralia</taxon>
        <taxon>Gnathifera</taxon>
        <taxon>Rotifera</taxon>
        <taxon>Eurotatoria</taxon>
        <taxon>Bdelloidea</taxon>
        <taxon>Adinetida</taxon>
        <taxon>Adinetidae</taxon>
        <taxon>Adineta</taxon>
    </lineage>
</organism>
<dbReference type="SMART" id="SM00365">
    <property type="entry name" value="LRR_SD22"/>
    <property type="match status" value="6"/>
</dbReference>
<sequence>MNKRPVNGTPFSIQGVNRGLNAREEANTTSSPQTNGRVICEKQQLLACPYFQNNNEQIKLLNLQKNCISKINNLEHLINLVVLDLCDNEIELIQGLDNLASLRILRLGNNKIRQIKNLDALTQLDVLELNGNQISRIENCKHLTRLRVFNLANNRIEKCENLHFLQNLVELNLQGNLIAIVCDLEKLPIQRLFLNHNKIQRYEDMRCVSRISTLKFLSLEGNPLPSAASYEQIILSQTEHAATKADPRQPMSADHRVNRIMRLQQSTTPTDMAGKTRDRRALDVLSGPQDSLSERSDTDIDSCRSRASSALNRTSSVPISKTSNKSTSEPTTPVPMETKLSPIIHERSSLAKSLVQSAIDDAFRKESLTIQLERYWPVLFAKIMNDEN</sequence>
<reference evidence="4" key="1">
    <citation type="submission" date="2021-02" db="EMBL/GenBank/DDBJ databases">
        <authorList>
            <person name="Nowell W R."/>
        </authorList>
    </citation>
    <scope>NUCLEOTIDE SEQUENCE</scope>
</reference>
<dbReference type="PROSITE" id="PS51450">
    <property type="entry name" value="LRR"/>
    <property type="match status" value="6"/>
</dbReference>
<evidence type="ECO:0000256" key="1">
    <source>
        <dbReference type="ARBA" id="ARBA00022614"/>
    </source>
</evidence>
<dbReference type="InterPro" id="IPR050576">
    <property type="entry name" value="Cilia_flagella_integrity"/>
</dbReference>
<keyword evidence="2" id="KW-0677">Repeat</keyword>
<evidence type="ECO:0000256" key="2">
    <source>
        <dbReference type="ARBA" id="ARBA00022737"/>
    </source>
</evidence>
<dbReference type="InterPro" id="IPR001611">
    <property type="entry name" value="Leu-rich_rpt"/>
</dbReference>
<comment type="caution">
    <text evidence="4">The sequence shown here is derived from an EMBL/GenBank/DDBJ whole genome shotgun (WGS) entry which is preliminary data.</text>
</comment>
<gene>
    <name evidence="4" type="ORF">XAT740_LOCUS22826</name>
</gene>